<keyword evidence="2" id="KW-0812">Transmembrane</keyword>
<protein>
    <recommendedName>
        <fullName evidence="6">Mid2 domain-containing protein</fullName>
    </recommendedName>
</protein>
<gene>
    <name evidence="4" type="ORF">QBC38DRAFT_479902</name>
</gene>
<keyword evidence="5" id="KW-1185">Reference proteome</keyword>
<accession>A0AAN7BNH9</accession>
<evidence type="ECO:0000256" key="1">
    <source>
        <dbReference type="SAM" id="MobiDB-lite"/>
    </source>
</evidence>
<feature type="compositionally biased region" description="Basic and acidic residues" evidence="1">
    <location>
        <begin position="217"/>
        <end position="226"/>
    </location>
</feature>
<comment type="caution">
    <text evidence="4">The sequence shown here is derived from an EMBL/GenBank/DDBJ whole genome shotgun (WGS) entry which is preliminary data.</text>
</comment>
<sequence>MAPFSPSNSLGLGLFFYLSLFTSPTTSQHVHNRRAIEEHVTLSDCRDSSGVFSSQAAYFPTEPGPVPQDVAVVTTTAGQTALWINTKTEALFTGTNTKFTATLGPKVNDGEYAGMGDNGYTTFNCWQKYKPNLYTYGNTTCSQVYDCNHDPAPSILPTPSGAQPSDTGTSPPSSEANSGLAQGSLIGIIVGAVGGVLFLIAAVAVFWYWRKTRKDNKKQTDAERPTEISGDGFSSPPPPFTTVVDDKDKVVEKMTETRYEADGRWYRVEMGCDHGRVEMDAEGITRSELPGDTITDLVVSPLTDSPTLSKTSPDTPKDKKAEVVVEQEKEKEDKK</sequence>
<proteinExistence type="predicted"/>
<name>A0AAN7BNH9_9PEZI</name>
<feature type="chain" id="PRO_5042995309" description="Mid2 domain-containing protein" evidence="3">
    <location>
        <begin position="28"/>
        <end position="335"/>
    </location>
</feature>
<feature type="signal peptide" evidence="3">
    <location>
        <begin position="1"/>
        <end position="27"/>
    </location>
</feature>
<dbReference type="Proteomes" id="UP001301958">
    <property type="component" value="Unassembled WGS sequence"/>
</dbReference>
<dbReference type="CDD" id="cd12087">
    <property type="entry name" value="TM_EGFR-like"/>
    <property type="match status" value="1"/>
</dbReference>
<keyword evidence="2" id="KW-0472">Membrane</keyword>
<evidence type="ECO:0000313" key="4">
    <source>
        <dbReference type="EMBL" id="KAK4226629.1"/>
    </source>
</evidence>
<feature type="region of interest" description="Disordered" evidence="1">
    <location>
        <begin position="297"/>
        <end position="335"/>
    </location>
</feature>
<keyword evidence="2" id="KW-1133">Transmembrane helix</keyword>
<evidence type="ECO:0008006" key="6">
    <source>
        <dbReference type="Google" id="ProtNLM"/>
    </source>
</evidence>
<keyword evidence="3" id="KW-0732">Signal</keyword>
<evidence type="ECO:0000256" key="2">
    <source>
        <dbReference type="SAM" id="Phobius"/>
    </source>
</evidence>
<evidence type="ECO:0000256" key="3">
    <source>
        <dbReference type="SAM" id="SignalP"/>
    </source>
</evidence>
<feature type="transmembrane region" description="Helical" evidence="2">
    <location>
        <begin position="185"/>
        <end position="209"/>
    </location>
</feature>
<feature type="region of interest" description="Disordered" evidence="1">
    <location>
        <begin position="216"/>
        <end position="240"/>
    </location>
</feature>
<organism evidence="4 5">
    <name type="scientific">Podospora fimiseda</name>
    <dbReference type="NCBI Taxonomy" id="252190"/>
    <lineage>
        <taxon>Eukaryota</taxon>
        <taxon>Fungi</taxon>
        <taxon>Dikarya</taxon>
        <taxon>Ascomycota</taxon>
        <taxon>Pezizomycotina</taxon>
        <taxon>Sordariomycetes</taxon>
        <taxon>Sordariomycetidae</taxon>
        <taxon>Sordariales</taxon>
        <taxon>Podosporaceae</taxon>
        <taxon>Podospora</taxon>
    </lineage>
</organism>
<feature type="region of interest" description="Disordered" evidence="1">
    <location>
        <begin position="155"/>
        <end position="178"/>
    </location>
</feature>
<feature type="compositionally biased region" description="Polar residues" evidence="1">
    <location>
        <begin position="302"/>
        <end position="314"/>
    </location>
</feature>
<evidence type="ECO:0000313" key="5">
    <source>
        <dbReference type="Proteomes" id="UP001301958"/>
    </source>
</evidence>
<reference evidence="4" key="1">
    <citation type="journal article" date="2023" name="Mol. Phylogenet. Evol.">
        <title>Genome-scale phylogeny and comparative genomics of the fungal order Sordariales.</title>
        <authorList>
            <person name="Hensen N."/>
            <person name="Bonometti L."/>
            <person name="Westerberg I."/>
            <person name="Brannstrom I.O."/>
            <person name="Guillou S."/>
            <person name="Cros-Aarteil S."/>
            <person name="Calhoun S."/>
            <person name="Haridas S."/>
            <person name="Kuo A."/>
            <person name="Mondo S."/>
            <person name="Pangilinan J."/>
            <person name="Riley R."/>
            <person name="LaButti K."/>
            <person name="Andreopoulos B."/>
            <person name="Lipzen A."/>
            <person name="Chen C."/>
            <person name="Yan M."/>
            <person name="Daum C."/>
            <person name="Ng V."/>
            <person name="Clum A."/>
            <person name="Steindorff A."/>
            <person name="Ohm R.A."/>
            <person name="Martin F."/>
            <person name="Silar P."/>
            <person name="Natvig D.O."/>
            <person name="Lalanne C."/>
            <person name="Gautier V."/>
            <person name="Ament-Velasquez S.L."/>
            <person name="Kruys A."/>
            <person name="Hutchinson M.I."/>
            <person name="Powell A.J."/>
            <person name="Barry K."/>
            <person name="Miller A.N."/>
            <person name="Grigoriev I.V."/>
            <person name="Debuchy R."/>
            <person name="Gladieux P."/>
            <person name="Hiltunen Thoren M."/>
            <person name="Johannesson H."/>
        </authorList>
    </citation>
    <scope>NUCLEOTIDE SEQUENCE</scope>
    <source>
        <strain evidence="4">CBS 990.96</strain>
    </source>
</reference>
<feature type="compositionally biased region" description="Polar residues" evidence="1">
    <location>
        <begin position="160"/>
        <end position="178"/>
    </location>
</feature>
<reference evidence="4" key="2">
    <citation type="submission" date="2023-05" db="EMBL/GenBank/DDBJ databases">
        <authorList>
            <consortium name="Lawrence Berkeley National Laboratory"/>
            <person name="Steindorff A."/>
            <person name="Hensen N."/>
            <person name="Bonometti L."/>
            <person name="Westerberg I."/>
            <person name="Brannstrom I.O."/>
            <person name="Guillou S."/>
            <person name="Cros-Aarteil S."/>
            <person name="Calhoun S."/>
            <person name="Haridas S."/>
            <person name="Kuo A."/>
            <person name="Mondo S."/>
            <person name="Pangilinan J."/>
            <person name="Riley R."/>
            <person name="Labutti K."/>
            <person name="Andreopoulos B."/>
            <person name="Lipzen A."/>
            <person name="Chen C."/>
            <person name="Yanf M."/>
            <person name="Daum C."/>
            <person name="Ng V."/>
            <person name="Clum A."/>
            <person name="Ohm R."/>
            <person name="Martin F."/>
            <person name="Silar P."/>
            <person name="Natvig D."/>
            <person name="Lalanne C."/>
            <person name="Gautier V."/>
            <person name="Ament-Velasquez S.L."/>
            <person name="Kruys A."/>
            <person name="Hutchinson M.I."/>
            <person name="Powell A.J."/>
            <person name="Barry K."/>
            <person name="Miller A.N."/>
            <person name="Grigoriev I.V."/>
            <person name="Debuchy R."/>
            <person name="Gladieux P."/>
            <person name="Thoren M.H."/>
            <person name="Johannesson H."/>
        </authorList>
    </citation>
    <scope>NUCLEOTIDE SEQUENCE</scope>
    <source>
        <strain evidence="4">CBS 990.96</strain>
    </source>
</reference>
<feature type="compositionally biased region" description="Basic and acidic residues" evidence="1">
    <location>
        <begin position="315"/>
        <end position="335"/>
    </location>
</feature>
<dbReference type="EMBL" id="MU865344">
    <property type="protein sequence ID" value="KAK4226629.1"/>
    <property type="molecule type" value="Genomic_DNA"/>
</dbReference>
<dbReference type="AlphaFoldDB" id="A0AAN7BNH9"/>